<dbReference type="PANTHER" id="PTHR30153">
    <property type="entry name" value="REPLICATIVE DNA HELICASE DNAB"/>
    <property type="match status" value="1"/>
</dbReference>
<dbReference type="GO" id="GO:0003678">
    <property type="term" value="F:DNA helicase activity"/>
    <property type="evidence" value="ECO:0007669"/>
    <property type="project" value="InterPro"/>
</dbReference>
<dbReference type="GO" id="GO:0005829">
    <property type="term" value="C:cytosol"/>
    <property type="evidence" value="ECO:0007669"/>
    <property type="project" value="TreeGrafter"/>
</dbReference>
<evidence type="ECO:0000259" key="1">
    <source>
        <dbReference type="Pfam" id="PF03796"/>
    </source>
</evidence>
<keyword evidence="2" id="KW-0614">Plasmid</keyword>
<dbReference type="AlphaFoldDB" id="A0A345ILA2"/>
<sequence>MPDVGTVYVVPSNIKKRVTPYLRSQANKFVVRVQTELTEGYLLKLRQEQRAVFVHRAGSEFARRLDKAGVEWYALIATLDEQAPPEELLNQLEDLGLAVVERHLQGDAQYLLEELPVLLDARAQRNVFYPIGLPQLDAALGGGLYPGLHVLGGATAGGKTALALHAAEQNARAERPVLFVTYEQSRAELWTRLISSRVGISVSQLRKGGTAEEPVGTLLTGKAEYRELASSVAPYLRIFEGDGSSGAQQWGVERIAAEVRRVRATFGQSPLVILDYLQRMPSQVDADKRHRIDEVVSALQVQLGREEETPILLLSSVSRGNYGELLTRSLDERLVVFKESGGIEYTAYSAMLIYPLSAENAMQLGLPSAPASETSAALLGNWRYLVVDLVKNREGEPGLQLIVKWWPRSARYEVVCPVDSNELTGESFKARRAGR</sequence>
<dbReference type="GO" id="GO:0005524">
    <property type="term" value="F:ATP binding"/>
    <property type="evidence" value="ECO:0007669"/>
    <property type="project" value="InterPro"/>
</dbReference>
<dbReference type="GO" id="GO:0006260">
    <property type="term" value="P:DNA replication"/>
    <property type="evidence" value="ECO:0007669"/>
    <property type="project" value="InterPro"/>
</dbReference>
<evidence type="ECO:0000313" key="3">
    <source>
        <dbReference type="Proteomes" id="UP000253744"/>
    </source>
</evidence>
<dbReference type="Proteomes" id="UP000253744">
    <property type="component" value="Plasmid pDrdB"/>
</dbReference>
<gene>
    <name evidence="2" type="ORF">DVJ83_14935</name>
</gene>
<evidence type="ECO:0000313" key="2">
    <source>
        <dbReference type="EMBL" id="AXH00475.1"/>
    </source>
</evidence>
<feature type="domain" description="SF4 helicase" evidence="1">
    <location>
        <begin position="132"/>
        <end position="396"/>
    </location>
</feature>
<dbReference type="EMBL" id="CP031160">
    <property type="protein sequence ID" value="AXH00475.1"/>
    <property type="molecule type" value="Genomic_DNA"/>
</dbReference>
<geneLocation type="plasmid" evidence="3">
    <name>pdrdb</name>
</geneLocation>
<dbReference type="SUPFAM" id="SSF52540">
    <property type="entry name" value="P-loop containing nucleoside triphosphate hydrolases"/>
    <property type="match status" value="1"/>
</dbReference>
<dbReference type="Pfam" id="PF03796">
    <property type="entry name" value="DnaB_C"/>
    <property type="match status" value="1"/>
</dbReference>
<organism evidence="2 3">
    <name type="scientific">Deinococcus wulumuqiensis</name>
    <dbReference type="NCBI Taxonomy" id="980427"/>
    <lineage>
        <taxon>Bacteria</taxon>
        <taxon>Thermotogati</taxon>
        <taxon>Deinococcota</taxon>
        <taxon>Deinococci</taxon>
        <taxon>Deinococcales</taxon>
        <taxon>Deinococcaceae</taxon>
        <taxon>Deinococcus</taxon>
    </lineage>
</organism>
<dbReference type="InterPro" id="IPR007694">
    <property type="entry name" value="DNA_helicase_DnaB-like_C"/>
</dbReference>
<dbReference type="KEGG" id="dwu:DVJ83_14935"/>
<protein>
    <recommendedName>
        <fullName evidence="1">SF4 helicase domain-containing protein</fullName>
    </recommendedName>
</protein>
<proteinExistence type="predicted"/>
<dbReference type="InterPro" id="IPR027417">
    <property type="entry name" value="P-loop_NTPase"/>
</dbReference>
<dbReference type="Gene3D" id="3.40.50.300">
    <property type="entry name" value="P-loop containing nucleotide triphosphate hydrolases"/>
    <property type="match status" value="1"/>
</dbReference>
<dbReference type="PANTHER" id="PTHR30153:SF2">
    <property type="entry name" value="REPLICATIVE DNA HELICASE"/>
    <property type="match status" value="1"/>
</dbReference>
<accession>A0A345ILA2</accession>
<reference evidence="2 3" key="1">
    <citation type="submission" date="2018-07" db="EMBL/GenBank/DDBJ databases">
        <title>Complete Genome and Methylome Analysis of Deinococcus wulumuqiensis NEB 479.</title>
        <authorList>
            <person name="Fomenkov A."/>
            <person name="Luyten Y."/>
            <person name="Vincze T."/>
            <person name="Anton B.P."/>
            <person name="Clark T."/>
            <person name="Roberts R.J."/>
            <person name="Morgan R.D."/>
        </authorList>
    </citation>
    <scope>NUCLEOTIDE SEQUENCE [LARGE SCALE GENOMIC DNA]</scope>
    <source>
        <strain evidence="2 3">NEB 479</strain>
        <plasmid evidence="3">Plasmid pdrdb</plasmid>
    </source>
</reference>
<name>A0A345ILA2_9DEIO</name>